<protein>
    <submittedName>
        <fullName evidence="2">Uncharacterized protein</fullName>
    </submittedName>
</protein>
<keyword evidence="1" id="KW-1133">Transmembrane helix</keyword>
<comment type="caution">
    <text evidence="2">The sequence shown here is derived from an EMBL/GenBank/DDBJ whole genome shotgun (WGS) entry which is preliminary data.</text>
</comment>
<dbReference type="RefSeq" id="WP_345368114.1">
    <property type="nucleotide sequence ID" value="NZ_BAABII010000026.1"/>
</dbReference>
<organism evidence="2 3">
    <name type="scientific">Saccharopolyspora cebuensis</name>
    <dbReference type="NCBI Taxonomy" id="418759"/>
    <lineage>
        <taxon>Bacteria</taxon>
        <taxon>Bacillati</taxon>
        <taxon>Actinomycetota</taxon>
        <taxon>Actinomycetes</taxon>
        <taxon>Pseudonocardiales</taxon>
        <taxon>Pseudonocardiaceae</taxon>
        <taxon>Saccharopolyspora</taxon>
    </lineage>
</organism>
<dbReference type="Proteomes" id="UP001564626">
    <property type="component" value="Unassembled WGS sequence"/>
</dbReference>
<accession>A0ABV4CII1</accession>
<evidence type="ECO:0000256" key="1">
    <source>
        <dbReference type="SAM" id="Phobius"/>
    </source>
</evidence>
<proteinExistence type="predicted"/>
<sequence>MASSTRSAVLPVSIVLFAAGLLSIIAIFGLYALGHQNLPVWLNLATLLAPAGFIFGVVATVLRARRR</sequence>
<evidence type="ECO:0000313" key="3">
    <source>
        <dbReference type="Proteomes" id="UP001564626"/>
    </source>
</evidence>
<feature type="transmembrane region" description="Helical" evidence="1">
    <location>
        <begin position="40"/>
        <end position="62"/>
    </location>
</feature>
<keyword evidence="1" id="KW-0472">Membrane</keyword>
<gene>
    <name evidence="2" type="ORF">AB8O55_15890</name>
</gene>
<name>A0ABV4CII1_9PSEU</name>
<keyword evidence="1" id="KW-0812">Transmembrane</keyword>
<feature type="transmembrane region" description="Helical" evidence="1">
    <location>
        <begin position="12"/>
        <end position="34"/>
    </location>
</feature>
<reference evidence="2 3" key="1">
    <citation type="submission" date="2024-08" db="EMBL/GenBank/DDBJ databases">
        <title>Genome mining of Saccharopolyspora cebuensis PGLac3 from Nigerian medicinal plant.</title>
        <authorList>
            <person name="Ezeobiora C.E."/>
            <person name="Igbokwe N.H."/>
            <person name="Amin D.H."/>
            <person name="Mendie U.E."/>
        </authorList>
    </citation>
    <scope>NUCLEOTIDE SEQUENCE [LARGE SCALE GENOMIC DNA]</scope>
    <source>
        <strain evidence="2 3">PGLac3</strain>
    </source>
</reference>
<keyword evidence="3" id="KW-1185">Reference proteome</keyword>
<evidence type="ECO:0000313" key="2">
    <source>
        <dbReference type="EMBL" id="MEY8040891.1"/>
    </source>
</evidence>
<dbReference type="EMBL" id="JBGEHV010000027">
    <property type="protein sequence ID" value="MEY8040891.1"/>
    <property type="molecule type" value="Genomic_DNA"/>
</dbReference>